<feature type="signal peptide" evidence="2">
    <location>
        <begin position="1"/>
        <end position="17"/>
    </location>
</feature>
<feature type="compositionally biased region" description="Basic and acidic residues" evidence="1">
    <location>
        <begin position="51"/>
        <end position="68"/>
    </location>
</feature>
<evidence type="ECO:0000256" key="2">
    <source>
        <dbReference type="SAM" id="SignalP"/>
    </source>
</evidence>
<evidence type="ECO:0000313" key="4">
    <source>
        <dbReference type="RefSeq" id="XP_040499542.1"/>
    </source>
</evidence>
<dbReference type="AlphaFoldDB" id="A0A8M1GXI7"/>
<evidence type="ECO:0000313" key="3">
    <source>
        <dbReference type="Proteomes" id="UP000261680"/>
    </source>
</evidence>
<keyword evidence="2" id="KW-0732">Signal</keyword>
<keyword evidence="3" id="KW-1185">Reference proteome</keyword>
<organism evidence="3 4">
    <name type="scientific">Ursus maritimus</name>
    <name type="common">Polar bear</name>
    <name type="synonym">Thalarctos maritimus</name>
    <dbReference type="NCBI Taxonomy" id="29073"/>
    <lineage>
        <taxon>Eukaryota</taxon>
        <taxon>Metazoa</taxon>
        <taxon>Chordata</taxon>
        <taxon>Craniata</taxon>
        <taxon>Vertebrata</taxon>
        <taxon>Euteleostomi</taxon>
        <taxon>Mammalia</taxon>
        <taxon>Eutheria</taxon>
        <taxon>Laurasiatheria</taxon>
        <taxon>Carnivora</taxon>
        <taxon>Caniformia</taxon>
        <taxon>Ursidae</taxon>
        <taxon>Ursus</taxon>
    </lineage>
</organism>
<dbReference type="Proteomes" id="UP000261680">
    <property type="component" value="Unplaced"/>
</dbReference>
<feature type="region of interest" description="Disordered" evidence="1">
    <location>
        <begin position="31"/>
        <end position="68"/>
    </location>
</feature>
<proteinExistence type="predicted"/>
<dbReference type="OrthoDB" id="201362at2759"/>
<dbReference type="GeneID" id="103657382"/>
<name>A0A8M1GXI7_URSMA</name>
<accession>A0A8M1GXI7</accession>
<reference evidence="4" key="1">
    <citation type="submission" date="2025-08" db="UniProtKB">
        <authorList>
            <consortium name="RefSeq"/>
        </authorList>
    </citation>
    <scope>IDENTIFICATION</scope>
    <source>
        <tissue evidence="4">Whole blood</tissue>
    </source>
</reference>
<evidence type="ECO:0000256" key="1">
    <source>
        <dbReference type="SAM" id="MobiDB-lite"/>
    </source>
</evidence>
<gene>
    <name evidence="4" type="primary">SDHAF4</name>
</gene>
<feature type="chain" id="PRO_5035448237" evidence="2">
    <location>
        <begin position="18"/>
        <end position="117"/>
    </location>
</feature>
<dbReference type="RefSeq" id="XP_040499542.1">
    <property type="nucleotide sequence ID" value="XM_040643608.1"/>
</dbReference>
<protein>
    <submittedName>
        <fullName evidence="4">Succinate dehydrogenase assembly factor 4, mitochondrial isoform X1</fullName>
    </submittedName>
</protein>
<dbReference type="CTD" id="135154"/>
<sequence>MSVSRLALLLGCVPATAWRASRSPLLCHSLRKMSSQGEKSKPVKQSLKKPKLPEGRFDAPEDSNLEKEPLTIASTTEVLTSSKSSMRAGTNFFQTPFNVDILTSSDESHMFFMASKW</sequence>